<evidence type="ECO:0000313" key="2">
    <source>
        <dbReference type="EMBL" id="RLP75942.1"/>
    </source>
</evidence>
<comment type="caution">
    <text evidence="2">The sequence shown here is derived from an EMBL/GenBank/DDBJ whole genome shotgun (WGS) entry which is preliminary data.</text>
</comment>
<dbReference type="SUPFAM" id="SSF54593">
    <property type="entry name" value="Glyoxalase/Bleomycin resistance protein/Dihydroxybiphenyl dioxygenase"/>
    <property type="match status" value="1"/>
</dbReference>
<dbReference type="PANTHER" id="PTHR33990">
    <property type="entry name" value="PROTEIN YJDN-RELATED"/>
    <property type="match status" value="1"/>
</dbReference>
<dbReference type="InterPro" id="IPR029068">
    <property type="entry name" value="Glyas_Bleomycin-R_OHBP_Dase"/>
</dbReference>
<dbReference type="InterPro" id="IPR028973">
    <property type="entry name" value="PhnB-like"/>
</dbReference>
<protein>
    <submittedName>
        <fullName evidence="2">VOC family protein</fullName>
    </submittedName>
</protein>
<keyword evidence="3" id="KW-1185">Reference proteome</keyword>
<sequence length="136" mass="14401">MTVSLNPYINFRGQARAALEFYHGIFGGELTLTTFGEAGMPVDPSDADKIMHGMIVTPGGLTLMVSDTPAYMELTVGDNVSVSLSGPDADELRGYWEGLLPGATVQAPLETAPWGDTFGMLVDSFGIGWLVNITAS</sequence>
<gene>
    <name evidence="2" type="ORF">D9V32_07195</name>
</gene>
<dbReference type="CDD" id="cd06588">
    <property type="entry name" value="PhnB_like"/>
    <property type="match status" value="1"/>
</dbReference>
<dbReference type="RefSeq" id="WP_121648227.1">
    <property type="nucleotide sequence ID" value="NZ_RCUX01000005.1"/>
</dbReference>
<dbReference type="OrthoDB" id="9795306at2"/>
<proteinExistence type="predicted"/>
<organism evidence="2 3">
    <name type="scientific">Mycetocola tolaasinivorans</name>
    <dbReference type="NCBI Taxonomy" id="76635"/>
    <lineage>
        <taxon>Bacteria</taxon>
        <taxon>Bacillati</taxon>
        <taxon>Actinomycetota</taxon>
        <taxon>Actinomycetes</taxon>
        <taxon>Micrococcales</taxon>
        <taxon>Microbacteriaceae</taxon>
        <taxon>Mycetocola</taxon>
    </lineage>
</organism>
<evidence type="ECO:0000259" key="1">
    <source>
        <dbReference type="Pfam" id="PF00903"/>
    </source>
</evidence>
<dbReference type="InterPro" id="IPR004360">
    <property type="entry name" value="Glyas_Fos-R_dOase_dom"/>
</dbReference>
<dbReference type="EMBL" id="RCUX01000005">
    <property type="protein sequence ID" value="RLP75942.1"/>
    <property type="molecule type" value="Genomic_DNA"/>
</dbReference>
<accession>A0A3L7A990</accession>
<dbReference type="PANTHER" id="PTHR33990:SF1">
    <property type="entry name" value="PROTEIN YJDN"/>
    <property type="match status" value="1"/>
</dbReference>
<feature type="domain" description="Glyoxalase/fosfomycin resistance/dioxygenase" evidence="1">
    <location>
        <begin position="11"/>
        <end position="129"/>
    </location>
</feature>
<reference evidence="2 3" key="1">
    <citation type="submission" date="2018-10" db="EMBL/GenBank/DDBJ databases">
        <authorList>
            <person name="Li J."/>
        </authorList>
    </citation>
    <scope>NUCLEOTIDE SEQUENCE [LARGE SCALE GENOMIC DNA]</scope>
    <source>
        <strain evidence="2 3">IF 016277</strain>
    </source>
</reference>
<evidence type="ECO:0000313" key="3">
    <source>
        <dbReference type="Proteomes" id="UP000272503"/>
    </source>
</evidence>
<dbReference type="Proteomes" id="UP000272503">
    <property type="component" value="Unassembled WGS sequence"/>
</dbReference>
<dbReference type="AlphaFoldDB" id="A0A3L7A990"/>
<name>A0A3L7A990_9MICO</name>
<dbReference type="Gene3D" id="3.10.180.10">
    <property type="entry name" value="2,3-Dihydroxybiphenyl 1,2-Dioxygenase, domain 1"/>
    <property type="match status" value="1"/>
</dbReference>
<dbReference type="Pfam" id="PF00903">
    <property type="entry name" value="Glyoxalase"/>
    <property type="match status" value="1"/>
</dbReference>